<organism evidence="1 2">
    <name type="scientific">Trichuris muris</name>
    <name type="common">Mouse whipworm</name>
    <dbReference type="NCBI Taxonomy" id="70415"/>
    <lineage>
        <taxon>Eukaryota</taxon>
        <taxon>Metazoa</taxon>
        <taxon>Ecdysozoa</taxon>
        <taxon>Nematoda</taxon>
        <taxon>Enoplea</taxon>
        <taxon>Dorylaimia</taxon>
        <taxon>Trichinellida</taxon>
        <taxon>Trichuridae</taxon>
        <taxon>Trichuris</taxon>
    </lineage>
</organism>
<dbReference type="Proteomes" id="UP000046395">
    <property type="component" value="Unassembled WGS sequence"/>
</dbReference>
<dbReference type="PANTHER" id="PTHR47163">
    <property type="entry name" value="DDE_TNP_IS1595 DOMAIN-CONTAINING PROTEIN"/>
    <property type="match status" value="1"/>
</dbReference>
<sequence>MSTTHSINFVDRVSGAHTQTVESLWSHAKQGNKARRGTHRSKVDSYLCEFVWRRRLSRDEHPFTRILCAIAELYPPQINHPRLVHPKEQKPVIVIPYYTGIGEHIKRLGITLNFRVFFKSSASLRNILRHDKISVPYDQRPGVVYRITCGCAASYIGETGNTLLDRFKEHQSGVTRYKNALERLNGTTQQRRRGRPQTKDPQKIMEDTIKGSAVVEHSSQCSHDLQANIICRESLFHVRKIKEALFIRHNPCPINRDRGVEVSEVWTDLINQTGCCTIAT</sequence>
<dbReference type="InterPro" id="IPR053164">
    <property type="entry name" value="IS1016-like_transposase"/>
</dbReference>
<evidence type="ECO:0000313" key="1">
    <source>
        <dbReference type="Proteomes" id="UP000046395"/>
    </source>
</evidence>
<proteinExistence type="predicted"/>
<protein>
    <submittedName>
        <fullName evidence="2">GIY-YIG domain-containing protein</fullName>
    </submittedName>
</protein>
<evidence type="ECO:0000313" key="2">
    <source>
        <dbReference type="WBParaSite" id="TMUE_3000012638.1"/>
    </source>
</evidence>
<accession>A0A5S6QZR0</accession>
<reference evidence="2" key="1">
    <citation type="submission" date="2019-12" db="UniProtKB">
        <authorList>
            <consortium name="WormBaseParasite"/>
        </authorList>
    </citation>
    <scope>IDENTIFICATION</scope>
</reference>
<name>A0A5S6QZR0_TRIMR</name>
<keyword evidence="1" id="KW-1185">Reference proteome</keyword>
<dbReference type="AlphaFoldDB" id="A0A5S6QZR0"/>
<dbReference type="WBParaSite" id="TMUE_3000012638.1">
    <property type="protein sequence ID" value="TMUE_3000012638.1"/>
    <property type="gene ID" value="WBGene00301633"/>
</dbReference>
<dbReference type="PANTHER" id="PTHR47163:SF2">
    <property type="entry name" value="SI:DKEY-17M8.2"/>
    <property type="match status" value="1"/>
</dbReference>